<dbReference type="InterPro" id="IPR050707">
    <property type="entry name" value="HTH_MetabolicPath_Reg"/>
</dbReference>
<evidence type="ECO:0000259" key="5">
    <source>
        <dbReference type="PROSITE" id="PS51078"/>
    </source>
</evidence>
<comment type="caution">
    <text evidence="6">The sequence shown here is derived from an EMBL/GenBank/DDBJ whole genome shotgun (WGS) entry which is preliminary data.</text>
</comment>
<dbReference type="Pfam" id="PF01614">
    <property type="entry name" value="IclR_C"/>
    <property type="match status" value="1"/>
</dbReference>
<dbReference type="GO" id="GO:0045892">
    <property type="term" value="P:negative regulation of DNA-templated transcription"/>
    <property type="evidence" value="ECO:0007669"/>
    <property type="project" value="TreeGrafter"/>
</dbReference>
<dbReference type="InterPro" id="IPR036390">
    <property type="entry name" value="WH_DNA-bd_sf"/>
</dbReference>
<dbReference type="SUPFAM" id="SSF55781">
    <property type="entry name" value="GAF domain-like"/>
    <property type="match status" value="1"/>
</dbReference>
<dbReference type="PROSITE" id="PS51078">
    <property type="entry name" value="ICLR_ED"/>
    <property type="match status" value="1"/>
</dbReference>
<keyword evidence="3" id="KW-0804">Transcription</keyword>
<dbReference type="PROSITE" id="PS51077">
    <property type="entry name" value="HTH_ICLR"/>
    <property type="match status" value="1"/>
</dbReference>
<accession>A0A8X8GY45</accession>
<sequence length="260" mass="27866">MGTVGKALELLDYFSRARPQIGLSDFARLSGLNKATCHRLLTELQEFGFVEQAGLAREYRLGPAMLRLAALREAHVPMQEAAQPVLRRLALATGETAHLSVIVGEKLALIGFAYAAAHGTKVTMEDTEILPFHATSSGLALMAFAAPALCERVLAQRLEAYTPQTETDPARLRAKLDQTRAIGMAECTSAFEADVHSFAVPLFDATNNCTGALAVAAPDARVTTALAALIRTELGRAGADITALWGGSLPPELVTRWQNR</sequence>
<dbReference type="GO" id="GO:0003677">
    <property type="term" value="F:DNA binding"/>
    <property type="evidence" value="ECO:0007669"/>
    <property type="project" value="UniProtKB-KW"/>
</dbReference>
<dbReference type="PANTHER" id="PTHR30136:SF24">
    <property type="entry name" value="HTH-TYPE TRANSCRIPTIONAL REPRESSOR ALLR"/>
    <property type="match status" value="1"/>
</dbReference>
<feature type="domain" description="HTH iclR-type" evidence="4">
    <location>
        <begin position="1"/>
        <end position="63"/>
    </location>
</feature>
<dbReference type="EMBL" id="WHUT02000007">
    <property type="protein sequence ID" value="NUB45237.1"/>
    <property type="molecule type" value="Genomic_DNA"/>
</dbReference>
<dbReference type="PANTHER" id="PTHR30136">
    <property type="entry name" value="HELIX-TURN-HELIX TRANSCRIPTIONAL REGULATOR, ICLR FAMILY"/>
    <property type="match status" value="1"/>
</dbReference>
<evidence type="ECO:0000259" key="4">
    <source>
        <dbReference type="PROSITE" id="PS51077"/>
    </source>
</evidence>
<evidence type="ECO:0000256" key="3">
    <source>
        <dbReference type="ARBA" id="ARBA00023163"/>
    </source>
</evidence>
<dbReference type="RefSeq" id="WP_152826601.1">
    <property type="nucleotide sequence ID" value="NZ_WHUT02000007.1"/>
</dbReference>
<keyword evidence="7" id="KW-1185">Reference proteome</keyword>
<dbReference type="Proteomes" id="UP000484076">
    <property type="component" value="Unassembled WGS sequence"/>
</dbReference>
<dbReference type="GO" id="GO:0003700">
    <property type="term" value="F:DNA-binding transcription factor activity"/>
    <property type="evidence" value="ECO:0007669"/>
    <property type="project" value="TreeGrafter"/>
</dbReference>
<evidence type="ECO:0000256" key="1">
    <source>
        <dbReference type="ARBA" id="ARBA00023015"/>
    </source>
</evidence>
<dbReference type="SUPFAM" id="SSF46785">
    <property type="entry name" value="Winged helix' DNA-binding domain"/>
    <property type="match status" value="1"/>
</dbReference>
<dbReference type="InterPro" id="IPR014757">
    <property type="entry name" value="Tscrpt_reg_IclR_C"/>
</dbReference>
<proteinExistence type="predicted"/>
<organism evidence="6 7">
    <name type="scientific">Fertoeibacter niger</name>
    <dbReference type="NCBI Taxonomy" id="2656921"/>
    <lineage>
        <taxon>Bacteria</taxon>
        <taxon>Pseudomonadati</taxon>
        <taxon>Pseudomonadota</taxon>
        <taxon>Alphaproteobacteria</taxon>
        <taxon>Rhodobacterales</taxon>
        <taxon>Paracoccaceae</taxon>
        <taxon>Fertoeibacter</taxon>
    </lineage>
</organism>
<name>A0A8X8GY45_9RHOB</name>
<keyword evidence="1" id="KW-0805">Transcription regulation</keyword>
<evidence type="ECO:0000313" key="7">
    <source>
        <dbReference type="Proteomes" id="UP000484076"/>
    </source>
</evidence>
<dbReference type="InterPro" id="IPR029016">
    <property type="entry name" value="GAF-like_dom_sf"/>
</dbReference>
<dbReference type="AlphaFoldDB" id="A0A8X8GY45"/>
<dbReference type="SMART" id="SM00346">
    <property type="entry name" value="HTH_ICLR"/>
    <property type="match status" value="1"/>
</dbReference>
<dbReference type="Gene3D" id="1.10.10.10">
    <property type="entry name" value="Winged helix-like DNA-binding domain superfamily/Winged helix DNA-binding domain"/>
    <property type="match status" value="1"/>
</dbReference>
<reference evidence="6" key="1">
    <citation type="submission" date="2020-05" db="EMBL/GenBank/DDBJ databases">
        <title>Fertoebacter nigrum gen. nov., sp. nov., a new member of the family Rhodobacteraceae.</title>
        <authorList>
            <person name="Szuroczki S."/>
            <person name="Abbaszade G."/>
            <person name="Buni D."/>
            <person name="Schumann P."/>
            <person name="Toth E."/>
        </authorList>
    </citation>
    <scope>NUCLEOTIDE SEQUENCE</scope>
    <source>
        <strain evidence="6">RG-N-1a</strain>
    </source>
</reference>
<feature type="domain" description="IclR-ED" evidence="5">
    <location>
        <begin position="64"/>
        <end position="247"/>
    </location>
</feature>
<protein>
    <submittedName>
        <fullName evidence="6">IclR family transcriptional regulator</fullName>
    </submittedName>
</protein>
<dbReference type="Pfam" id="PF09339">
    <property type="entry name" value="HTH_IclR"/>
    <property type="match status" value="1"/>
</dbReference>
<evidence type="ECO:0000256" key="2">
    <source>
        <dbReference type="ARBA" id="ARBA00023125"/>
    </source>
</evidence>
<gene>
    <name evidence="6" type="ORF">GEU84_012630</name>
</gene>
<dbReference type="InterPro" id="IPR005471">
    <property type="entry name" value="Tscrpt_reg_IclR_N"/>
</dbReference>
<dbReference type="InterPro" id="IPR036388">
    <property type="entry name" value="WH-like_DNA-bd_sf"/>
</dbReference>
<keyword evidence="2" id="KW-0238">DNA-binding</keyword>
<dbReference type="Gene3D" id="3.30.450.40">
    <property type="match status" value="1"/>
</dbReference>
<evidence type="ECO:0000313" key="6">
    <source>
        <dbReference type="EMBL" id="NUB45237.1"/>
    </source>
</evidence>